<dbReference type="PANTHER" id="PTHR43022">
    <property type="entry name" value="PROTEIN SMF"/>
    <property type="match status" value="1"/>
</dbReference>
<dbReference type="NCBIfam" id="TIGR00732">
    <property type="entry name" value="dprA"/>
    <property type="match status" value="1"/>
</dbReference>
<dbReference type="Pfam" id="PF02481">
    <property type="entry name" value="DNA_processg_A"/>
    <property type="match status" value="1"/>
</dbReference>
<protein>
    <submittedName>
        <fullName evidence="4">DNA-protecting protein DprA</fullName>
    </submittedName>
</protein>
<dbReference type="Gene3D" id="1.10.10.10">
    <property type="entry name" value="Winged helix-like DNA-binding domain superfamily/Winged helix DNA-binding domain"/>
    <property type="match status" value="1"/>
</dbReference>
<dbReference type="InterPro" id="IPR057666">
    <property type="entry name" value="DrpA_SLOG"/>
</dbReference>
<feature type="domain" description="Smf/DprA SLOG" evidence="2">
    <location>
        <begin position="69"/>
        <end position="279"/>
    </location>
</feature>
<dbReference type="SUPFAM" id="SSF102405">
    <property type="entry name" value="MCP/YpsA-like"/>
    <property type="match status" value="1"/>
</dbReference>
<dbReference type="Pfam" id="PF17782">
    <property type="entry name" value="WHD_DprA"/>
    <property type="match status" value="1"/>
</dbReference>
<keyword evidence="5" id="KW-1185">Reference proteome</keyword>
<feature type="domain" description="DprA winged helix" evidence="3">
    <location>
        <begin position="291"/>
        <end position="342"/>
    </location>
</feature>
<accession>A0A7X2MW66</accession>
<organism evidence="4 5">
    <name type="scientific">Inconstantimicrobium porci</name>
    <dbReference type="NCBI Taxonomy" id="2652291"/>
    <lineage>
        <taxon>Bacteria</taxon>
        <taxon>Bacillati</taxon>
        <taxon>Bacillota</taxon>
        <taxon>Clostridia</taxon>
        <taxon>Eubacteriales</taxon>
        <taxon>Clostridiaceae</taxon>
        <taxon>Inconstantimicrobium</taxon>
    </lineage>
</organism>
<dbReference type="InterPro" id="IPR003488">
    <property type="entry name" value="DprA"/>
</dbReference>
<evidence type="ECO:0000313" key="5">
    <source>
        <dbReference type="Proteomes" id="UP000460287"/>
    </source>
</evidence>
<proteinExistence type="inferred from homology"/>
<dbReference type="PANTHER" id="PTHR43022:SF1">
    <property type="entry name" value="PROTEIN SMF"/>
    <property type="match status" value="1"/>
</dbReference>
<reference evidence="4 5" key="1">
    <citation type="submission" date="2019-08" db="EMBL/GenBank/DDBJ databases">
        <title>In-depth cultivation of the pig gut microbiome towards novel bacterial diversity and tailored functional studies.</title>
        <authorList>
            <person name="Wylensek D."/>
            <person name="Hitch T.C.A."/>
            <person name="Clavel T."/>
        </authorList>
    </citation>
    <scope>NUCLEOTIDE SEQUENCE [LARGE SCALE GENOMIC DNA]</scope>
    <source>
        <strain evidence="4 5">WCA-383-APC-5B</strain>
    </source>
</reference>
<dbReference type="InterPro" id="IPR036388">
    <property type="entry name" value="WH-like_DNA-bd_sf"/>
</dbReference>
<dbReference type="EMBL" id="VULX01000001">
    <property type="protein sequence ID" value="MSR90145.1"/>
    <property type="molecule type" value="Genomic_DNA"/>
</dbReference>
<comment type="caution">
    <text evidence="4">The sequence shown here is derived from an EMBL/GenBank/DDBJ whole genome shotgun (WGS) entry which is preliminary data.</text>
</comment>
<gene>
    <name evidence="4" type="primary">dprA</name>
    <name evidence="4" type="ORF">FYJ33_01625</name>
</gene>
<comment type="similarity">
    <text evidence="1">Belongs to the DprA/Smf family.</text>
</comment>
<evidence type="ECO:0000256" key="1">
    <source>
        <dbReference type="ARBA" id="ARBA00006525"/>
    </source>
</evidence>
<dbReference type="AlphaFoldDB" id="A0A7X2MW66"/>
<dbReference type="GO" id="GO:0009294">
    <property type="term" value="P:DNA-mediated transformation"/>
    <property type="evidence" value="ECO:0007669"/>
    <property type="project" value="InterPro"/>
</dbReference>
<evidence type="ECO:0000313" key="4">
    <source>
        <dbReference type="EMBL" id="MSR90145.1"/>
    </source>
</evidence>
<name>A0A7X2MW66_9CLOT</name>
<evidence type="ECO:0000259" key="2">
    <source>
        <dbReference type="Pfam" id="PF02481"/>
    </source>
</evidence>
<sequence length="348" mass="39554">MNIELYKKLQVAICAVNNRTRISMYRNIAVDKNLTDNIYDLKIINKIRKIKDDEVAKLYDIMQNENIKFTSIYDDDYPKVLRYIDDPPAFLFYKGNINVLTNGNDNISIIGSRDCTDYGRRITEVLCQKLSNGYVNTISGGARGIDSLVHKNTLKYDGITISVLGNGLSVCYPPNNKEVFKEIEKKGCIISEFLPNQQPKPYNFPRRNRIISGLCDKLIVVEGGEKSGTSITVDYALNQGKDIYAFPGSIFSPKSTGTNRLIYDGAVPICNFNDIIEKLKIKRKKVKNEYTSSVKKRILQLLDRGPLSINQIIRNSDIDISIIYELLFELQIENEIVLLSGNYYAKID</sequence>
<dbReference type="Proteomes" id="UP000460287">
    <property type="component" value="Unassembled WGS sequence"/>
</dbReference>
<evidence type="ECO:0000259" key="3">
    <source>
        <dbReference type="Pfam" id="PF17782"/>
    </source>
</evidence>
<dbReference type="Gene3D" id="3.40.50.450">
    <property type="match status" value="1"/>
</dbReference>
<dbReference type="RefSeq" id="WP_154530018.1">
    <property type="nucleotide sequence ID" value="NZ_JAXFSD010000048.1"/>
</dbReference>
<dbReference type="InterPro" id="IPR041614">
    <property type="entry name" value="DprA_WH"/>
</dbReference>